<feature type="transmembrane region" description="Helical" evidence="1">
    <location>
        <begin position="41"/>
        <end position="60"/>
    </location>
</feature>
<proteinExistence type="predicted"/>
<keyword evidence="1" id="KW-0472">Membrane</keyword>
<dbReference type="EMBL" id="JTEO01000004">
    <property type="protein sequence ID" value="MCQ6962973.1"/>
    <property type="molecule type" value="Genomic_DNA"/>
</dbReference>
<evidence type="ECO:0000313" key="2">
    <source>
        <dbReference type="EMBL" id="MCQ6962973.1"/>
    </source>
</evidence>
<name>A0AAE3HBB1_9EURY</name>
<dbReference type="AlphaFoldDB" id="A0AAE3HBB1"/>
<protein>
    <submittedName>
        <fullName evidence="2">Uncharacterized protein</fullName>
    </submittedName>
</protein>
<organism evidence="2 3">
    <name type="scientific">Methanolobus chelungpuianus</name>
    <dbReference type="NCBI Taxonomy" id="502115"/>
    <lineage>
        <taxon>Archaea</taxon>
        <taxon>Methanobacteriati</taxon>
        <taxon>Methanobacteriota</taxon>
        <taxon>Stenosarchaea group</taxon>
        <taxon>Methanomicrobia</taxon>
        <taxon>Methanosarcinales</taxon>
        <taxon>Methanosarcinaceae</taxon>
        <taxon>Methanolobus</taxon>
    </lineage>
</organism>
<keyword evidence="1" id="KW-1133">Transmembrane helix</keyword>
<comment type="caution">
    <text evidence="2">The sequence shown here is derived from an EMBL/GenBank/DDBJ whole genome shotgun (WGS) entry which is preliminary data.</text>
</comment>
<keyword evidence="1" id="KW-0812">Transmembrane</keyword>
<accession>A0AAE3HBB1</accession>
<evidence type="ECO:0000256" key="1">
    <source>
        <dbReference type="SAM" id="Phobius"/>
    </source>
</evidence>
<evidence type="ECO:0000313" key="3">
    <source>
        <dbReference type="Proteomes" id="UP001206983"/>
    </source>
</evidence>
<gene>
    <name evidence="2" type="ORF">PV02_07885</name>
</gene>
<keyword evidence="3" id="KW-1185">Reference proteome</keyword>
<feature type="transmembrane region" description="Helical" evidence="1">
    <location>
        <begin position="12"/>
        <end position="29"/>
    </location>
</feature>
<reference evidence="2 3" key="1">
    <citation type="journal article" date="2011" name="Appl. Environ. Microbiol.">
        <title>Methanogenic archaea isolated from Taiwan's Chelungpu fault.</title>
        <authorList>
            <person name="Wu S.Y."/>
            <person name="Lai M.C."/>
        </authorList>
    </citation>
    <scope>NUCLEOTIDE SEQUENCE [LARGE SCALE GENOMIC DNA]</scope>
    <source>
        <strain evidence="2 3">St545Mb</strain>
    </source>
</reference>
<dbReference type="Proteomes" id="UP001206983">
    <property type="component" value="Unassembled WGS sequence"/>
</dbReference>
<sequence length="213" mass="24869">MIKSIIESLSDFLTLLVVVWGVVSFVDDISDMSPLITKYEYLIKMILSLIFVIIVMYNSIVKNAFLIQYRIPSKPMSLDLSKRVFENQETIELTISKEKENSIWLRFLGFIGFDTFLKWEYPIGTNIDMERDYTEFKKVESEDKLQSKVAQAKIKLTGRRQLTLNTFLESNTSFVGKDFLHLKIYIGPKSKYLRCIIKFELCKQSIEILPYNG</sequence>